<evidence type="ECO:0000313" key="13">
    <source>
        <dbReference type="EMBL" id="RAO72977.1"/>
    </source>
</evidence>
<evidence type="ECO:0000259" key="11">
    <source>
        <dbReference type="Pfam" id="PF17406"/>
    </source>
</evidence>
<dbReference type="AlphaFoldDB" id="A0A364LB03"/>
<evidence type="ECO:0000259" key="9">
    <source>
        <dbReference type="Pfam" id="PF17404"/>
    </source>
</evidence>
<keyword evidence="4 5" id="KW-0539">Nucleus</keyword>
<dbReference type="PANTHER" id="PTHR17972:SF0">
    <property type="entry name" value="NUCLEOLAR PROTEIN 6"/>
    <property type="match status" value="1"/>
</dbReference>
<dbReference type="PANTHER" id="PTHR17972">
    <property type="entry name" value="NUCLEOLAR RNA-ASSOCIATED PROTEIN"/>
    <property type="match status" value="1"/>
</dbReference>
<accession>A0A364LB03</accession>
<feature type="domain" description="Nrap protein" evidence="9">
    <location>
        <begin position="465"/>
        <end position="607"/>
    </location>
</feature>
<dbReference type="STRING" id="1196081.A0A364LB03"/>
<dbReference type="GO" id="GO:0003723">
    <property type="term" value="F:RNA binding"/>
    <property type="evidence" value="ECO:0007669"/>
    <property type="project" value="UniProtKB-KW"/>
</dbReference>
<comment type="subcellular location">
    <subcellularLocation>
        <location evidence="1 5">Nucleus</location>
        <location evidence="1 5">Nucleolus</location>
    </subcellularLocation>
</comment>
<feature type="region of interest" description="Disordered" evidence="6">
    <location>
        <begin position="1"/>
        <end position="54"/>
    </location>
</feature>
<feature type="compositionally biased region" description="Polar residues" evidence="6">
    <location>
        <begin position="36"/>
        <end position="53"/>
    </location>
</feature>
<feature type="domain" description="Nrap protein" evidence="7">
    <location>
        <begin position="173"/>
        <end position="317"/>
    </location>
</feature>
<dbReference type="Gene3D" id="3.30.70.3030">
    <property type="match status" value="1"/>
</dbReference>
<evidence type="ECO:0000256" key="1">
    <source>
        <dbReference type="ARBA" id="ARBA00004604"/>
    </source>
</evidence>
<evidence type="ECO:0000259" key="12">
    <source>
        <dbReference type="Pfam" id="PF17407"/>
    </source>
</evidence>
<feature type="domain" description="Nrap protein" evidence="8">
    <location>
        <begin position="322"/>
        <end position="459"/>
    </location>
</feature>
<evidence type="ECO:0000256" key="2">
    <source>
        <dbReference type="ARBA" id="ARBA00006674"/>
    </source>
</evidence>
<evidence type="ECO:0000256" key="3">
    <source>
        <dbReference type="ARBA" id="ARBA00022884"/>
    </source>
</evidence>
<evidence type="ECO:0000313" key="14">
    <source>
        <dbReference type="Proteomes" id="UP000249363"/>
    </source>
</evidence>
<evidence type="ECO:0000259" key="8">
    <source>
        <dbReference type="Pfam" id="PF17403"/>
    </source>
</evidence>
<dbReference type="GO" id="GO:0006364">
    <property type="term" value="P:rRNA processing"/>
    <property type="evidence" value="ECO:0007669"/>
    <property type="project" value="UniProtKB-KW"/>
</dbReference>
<keyword evidence="5" id="KW-0698">rRNA processing</keyword>
<evidence type="ECO:0000259" key="10">
    <source>
        <dbReference type="Pfam" id="PF17405"/>
    </source>
</evidence>
<organism evidence="13 14">
    <name type="scientific">Talaromyces amestolkiae</name>
    <dbReference type="NCBI Taxonomy" id="1196081"/>
    <lineage>
        <taxon>Eukaryota</taxon>
        <taxon>Fungi</taxon>
        <taxon>Dikarya</taxon>
        <taxon>Ascomycota</taxon>
        <taxon>Pezizomycotina</taxon>
        <taxon>Eurotiomycetes</taxon>
        <taxon>Eurotiomycetidae</taxon>
        <taxon>Eurotiales</taxon>
        <taxon>Trichocomaceae</taxon>
        <taxon>Talaromyces</taxon>
        <taxon>Talaromyces sect. Talaromyces</taxon>
    </lineage>
</organism>
<dbReference type="GO" id="GO:0034456">
    <property type="term" value="C:UTP-C complex"/>
    <property type="evidence" value="ECO:0007669"/>
    <property type="project" value="TreeGrafter"/>
</dbReference>
<dbReference type="InterPro" id="IPR035370">
    <property type="entry name" value="Nrap_D5"/>
</dbReference>
<evidence type="ECO:0000256" key="5">
    <source>
        <dbReference type="RuleBase" id="RU364032"/>
    </source>
</evidence>
<feature type="domain" description="Nrap protein" evidence="11">
    <location>
        <begin position="817"/>
        <end position="976"/>
    </location>
</feature>
<protein>
    <recommendedName>
        <fullName evidence="5">U3 small nucleolar RNA-associated protein 22</fullName>
    </recommendedName>
</protein>
<dbReference type="RefSeq" id="XP_040737491.1">
    <property type="nucleotide sequence ID" value="XM_040881854.1"/>
</dbReference>
<dbReference type="Pfam" id="PF17405">
    <property type="entry name" value="Nrap_D4"/>
    <property type="match status" value="1"/>
</dbReference>
<dbReference type="GO" id="GO:0006409">
    <property type="term" value="P:tRNA export from nucleus"/>
    <property type="evidence" value="ECO:0007669"/>
    <property type="project" value="TreeGrafter"/>
</dbReference>
<dbReference type="InterPro" id="IPR035367">
    <property type="entry name" value="Nrap_D2"/>
</dbReference>
<dbReference type="Pfam" id="PF17407">
    <property type="entry name" value="Nrap_D6"/>
    <property type="match status" value="1"/>
</dbReference>
<dbReference type="EMBL" id="MIKG01000022">
    <property type="protein sequence ID" value="RAO72977.1"/>
    <property type="molecule type" value="Genomic_DNA"/>
</dbReference>
<name>A0A364LB03_TALAM</name>
<comment type="similarity">
    <text evidence="2 5">Belongs to the NRAP family.</text>
</comment>
<dbReference type="Proteomes" id="UP000249363">
    <property type="component" value="Unassembled WGS sequence"/>
</dbReference>
<dbReference type="GO" id="GO:0032545">
    <property type="term" value="C:CURI complex"/>
    <property type="evidence" value="ECO:0007669"/>
    <property type="project" value="TreeGrafter"/>
</dbReference>
<keyword evidence="5" id="KW-0687">Ribonucleoprotein</keyword>
<dbReference type="Pfam" id="PF03813">
    <property type="entry name" value="Nrap"/>
    <property type="match status" value="1"/>
</dbReference>
<keyword evidence="5" id="KW-0690">Ribosome biogenesis</keyword>
<proteinExistence type="inferred from homology"/>
<dbReference type="InterPro" id="IPR005554">
    <property type="entry name" value="NOL6/Upt22"/>
</dbReference>
<dbReference type="GO" id="GO:0032040">
    <property type="term" value="C:small-subunit processome"/>
    <property type="evidence" value="ECO:0007669"/>
    <property type="project" value="TreeGrafter"/>
</dbReference>
<sequence length="1108" mass="124557">MSDPSTKRRRLNGPASPDGETSPGYVSSDNDRDSKVTSTQATQQNPQNSTKSANRFAEVGKATGLSKSSLFKLQTDELLAGLRPDYDKLISTVQDNLRRIRDILQQFPERESKRADVAAKELRDKYHVTVPFPCHSPDDLAKCHVSSKPPASIDLVGSVILRAGLQATEIFNVDIAVTIPSSLFQPKDYRNYKYFQKRAFYLACIAASLREAKLPFSIQYGYLDGDFLRPIVVLEHTKNATGDALKQPIRIRILTAVEEDLFPVARTLPSKNNVQASGADDELQSSEKTKSSPYYNSALRFESTVISYQKWLQSSLKKYTSMRDACLLGQTWLRQHGFGSSIGKGGFGRFEWMLLVGLLFEGGGANGKPILLPSYSSYQIFKAAMQYLVSRDLMQPLSLFANDVEFPSGGPVFFDGKRGLNILYKMTIGSYKLLRHECSLTLSLLNETRFDNFEKVFISQNNDPMLKFDRLISLTTEQKATNPLHSIFHQNHIYDILEKSLGDRAKVICLWTGSPSARPLKSKSLSETHSQQISIGLILDPKNASRLVDHGPAAEMQEQAAAFRAFWGDKAELRRFRDGSILESLVWSDQGPVVDQILVYSLSRHLKVPRHSIRCIGDEFDQTLQQLAGSEKQTAAMFHGVRDAFQSLQSSFQSMDDIPLQVRHLQPASPFLRSTAVIPDPKDIGLTSVDINLQLESSTKWPDNLDAIQMTKVAFLLRIGEALKDNGDVTSFKVGLENENRRLVNRAFLDIVHKTGIRFRMRIHHEREATLLERKLKESGLSPQYKEDVGAALFEYKKTFIHTPRLTQVVQTLSNRYPLLSPTVRLMKHWFNSQLLLSHVTEEFIELLAVNVYVSTHPWASPSSLMTGFYRTLALLSKWNWQHEPLILDMGGLTTEDVKAIETRFLAWRNIDPAMKKVSMILASDLDHDGVTWTLNEKPPKVVAGHITRLAKAAVEALKQQHGKEDKISLEKLLFTPALSPYDFVIHLKDPNKKSKKHNQPQFANLKGLVNLSASEASSRDITTSYLSELQTLFEHCILFFYGHEEDVIAGLWKPSSTASRAFHLKTAYSTRPANNDTAEVTLNKESILNEIARLGGGLVHSIENKSE</sequence>
<dbReference type="InterPro" id="IPR035082">
    <property type="entry name" value="Nrap_D1"/>
</dbReference>
<dbReference type="InterPro" id="IPR035368">
    <property type="entry name" value="Nrap_D3"/>
</dbReference>
<dbReference type="Pfam" id="PF17406">
    <property type="entry name" value="Nrap_D5"/>
    <property type="match status" value="1"/>
</dbReference>
<feature type="domain" description="Nrap protein" evidence="12">
    <location>
        <begin position="979"/>
        <end position="1103"/>
    </location>
</feature>
<dbReference type="Pfam" id="PF17404">
    <property type="entry name" value="Nrap_D3"/>
    <property type="match status" value="1"/>
</dbReference>
<gene>
    <name evidence="13" type="ORF">BHQ10_008989</name>
</gene>
<dbReference type="OrthoDB" id="10251401at2759"/>
<keyword evidence="3 5" id="KW-0694">RNA-binding</keyword>
<feature type="domain" description="Nrap protein" evidence="10">
    <location>
        <begin position="619"/>
        <end position="814"/>
    </location>
</feature>
<dbReference type="InterPro" id="IPR035369">
    <property type="entry name" value="Nrap_D4"/>
</dbReference>
<dbReference type="InterPro" id="IPR035371">
    <property type="entry name" value="Nrap_D6"/>
</dbReference>
<evidence type="ECO:0000256" key="6">
    <source>
        <dbReference type="SAM" id="MobiDB-lite"/>
    </source>
</evidence>
<reference evidence="13 14" key="1">
    <citation type="journal article" date="2017" name="Biotechnol. Biofuels">
        <title>Differential beta-glucosidase expression as a function of carbon source availability in Talaromyces amestolkiae: a genomic and proteomic approach.</title>
        <authorList>
            <person name="de Eugenio L.I."/>
            <person name="Mendez-Liter J.A."/>
            <person name="Nieto-Dominguez M."/>
            <person name="Alonso L."/>
            <person name="Gil-Munoz J."/>
            <person name="Barriuso J."/>
            <person name="Prieto A."/>
            <person name="Martinez M.J."/>
        </authorList>
    </citation>
    <scope>NUCLEOTIDE SEQUENCE [LARGE SCALE GENOMIC DNA]</scope>
    <source>
        <strain evidence="13 14">CIB</strain>
    </source>
</reference>
<evidence type="ECO:0000256" key="4">
    <source>
        <dbReference type="ARBA" id="ARBA00023242"/>
    </source>
</evidence>
<comment type="caution">
    <text evidence="13">The sequence shown here is derived from an EMBL/GenBank/DDBJ whole genome shotgun (WGS) entry which is preliminary data.</text>
</comment>
<evidence type="ECO:0000259" key="7">
    <source>
        <dbReference type="Pfam" id="PF03813"/>
    </source>
</evidence>
<dbReference type="Pfam" id="PF17403">
    <property type="entry name" value="Nrap_D2"/>
    <property type="match status" value="1"/>
</dbReference>
<keyword evidence="14" id="KW-1185">Reference proteome</keyword>
<dbReference type="Gene3D" id="1.10.1410.10">
    <property type="match status" value="1"/>
</dbReference>
<dbReference type="GeneID" id="63798203"/>